<protein>
    <recommendedName>
        <fullName evidence="3">Peptidase S1 domain-containing protein</fullName>
    </recommendedName>
</protein>
<feature type="chain" id="PRO_5039213689" description="Peptidase S1 domain-containing protein" evidence="2">
    <location>
        <begin position="20"/>
        <end position="743"/>
    </location>
</feature>
<dbReference type="SMART" id="SM00020">
    <property type="entry name" value="Tryp_SPc"/>
    <property type="match status" value="1"/>
</dbReference>
<dbReference type="InterPro" id="IPR013830">
    <property type="entry name" value="SGNH_hydro"/>
</dbReference>
<dbReference type="Pfam" id="PF13517">
    <property type="entry name" value="FG-GAP_3"/>
    <property type="match status" value="2"/>
</dbReference>
<name>A0A918GQT9_STRGD</name>
<dbReference type="SUPFAM" id="SSF50494">
    <property type="entry name" value="Trypsin-like serine proteases"/>
    <property type="match status" value="1"/>
</dbReference>
<dbReference type="PANTHER" id="PTHR30383">
    <property type="entry name" value="THIOESTERASE 1/PROTEASE 1/LYSOPHOSPHOLIPASE L1"/>
    <property type="match status" value="1"/>
</dbReference>
<feature type="domain" description="Peptidase S1" evidence="3">
    <location>
        <begin position="29"/>
        <end position="244"/>
    </location>
</feature>
<comment type="caution">
    <text evidence="4">The sequence shown here is derived from an EMBL/GenBank/DDBJ whole genome shotgun (WGS) entry which is preliminary data.</text>
</comment>
<dbReference type="PROSITE" id="PS50240">
    <property type="entry name" value="TRYPSIN_DOM"/>
    <property type="match status" value="1"/>
</dbReference>
<accession>A0A918GQT9</accession>
<dbReference type="GO" id="GO:0004252">
    <property type="term" value="F:serine-type endopeptidase activity"/>
    <property type="evidence" value="ECO:0007669"/>
    <property type="project" value="InterPro"/>
</dbReference>
<evidence type="ECO:0000256" key="1">
    <source>
        <dbReference type="ARBA" id="ARBA00022729"/>
    </source>
</evidence>
<dbReference type="InterPro" id="IPR013517">
    <property type="entry name" value="FG-GAP"/>
</dbReference>
<dbReference type="InterPro" id="IPR001254">
    <property type="entry name" value="Trypsin_dom"/>
</dbReference>
<reference evidence="4" key="1">
    <citation type="journal article" date="2014" name="Int. J. Syst. Evol. Microbiol.">
        <title>Complete genome sequence of Corynebacterium casei LMG S-19264T (=DSM 44701T), isolated from a smear-ripened cheese.</title>
        <authorList>
            <consortium name="US DOE Joint Genome Institute (JGI-PGF)"/>
            <person name="Walter F."/>
            <person name="Albersmeier A."/>
            <person name="Kalinowski J."/>
            <person name="Ruckert C."/>
        </authorList>
    </citation>
    <scope>NUCLEOTIDE SEQUENCE</scope>
    <source>
        <strain evidence="4">JCM 4234</strain>
    </source>
</reference>
<dbReference type="Pfam" id="PF00089">
    <property type="entry name" value="Trypsin"/>
    <property type="match status" value="1"/>
</dbReference>
<dbReference type="Pfam" id="PF13472">
    <property type="entry name" value="Lipase_GDSL_2"/>
    <property type="match status" value="1"/>
</dbReference>
<dbReference type="InterPro" id="IPR051532">
    <property type="entry name" value="Ester_Hydrolysis_Enzymes"/>
</dbReference>
<dbReference type="Proteomes" id="UP000653493">
    <property type="component" value="Unassembled WGS sequence"/>
</dbReference>
<dbReference type="PANTHER" id="PTHR30383:SF5">
    <property type="entry name" value="SGNH HYDROLASE-TYPE ESTERASE DOMAIN-CONTAINING PROTEIN"/>
    <property type="match status" value="1"/>
</dbReference>
<dbReference type="InterPro" id="IPR028994">
    <property type="entry name" value="Integrin_alpha_N"/>
</dbReference>
<evidence type="ECO:0000259" key="3">
    <source>
        <dbReference type="PROSITE" id="PS50240"/>
    </source>
</evidence>
<dbReference type="InterPro" id="IPR009003">
    <property type="entry name" value="Peptidase_S1_PA"/>
</dbReference>
<keyword evidence="1 2" id="KW-0732">Signal</keyword>
<dbReference type="InterPro" id="IPR043504">
    <property type="entry name" value="Peptidase_S1_PA_chymotrypsin"/>
</dbReference>
<dbReference type="GO" id="GO:0006508">
    <property type="term" value="P:proteolysis"/>
    <property type="evidence" value="ECO:0007669"/>
    <property type="project" value="InterPro"/>
</dbReference>
<evidence type="ECO:0000256" key="2">
    <source>
        <dbReference type="SAM" id="SignalP"/>
    </source>
</evidence>
<reference evidence="4" key="2">
    <citation type="submission" date="2020-09" db="EMBL/GenBank/DDBJ databases">
        <authorList>
            <person name="Sun Q."/>
            <person name="Ohkuma M."/>
        </authorList>
    </citation>
    <scope>NUCLEOTIDE SEQUENCE</scope>
    <source>
        <strain evidence="4">JCM 4234</strain>
    </source>
</reference>
<gene>
    <name evidence="4" type="ORF">GCM10010238_48800</name>
</gene>
<dbReference type="CDD" id="cd01833">
    <property type="entry name" value="XynB_like"/>
    <property type="match status" value="1"/>
</dbReference>
<feature type="signal peptide" evidence="2">
    <location>
        <begin position="1"/>
        <end position="19"/>
    </location>
</feature>
<dbReference type="EMBL" id="BMSL01000017">
    <property type="protein sequence ID" value="GGS53579.1"/>
    <property type="molecule type" value="Genomic_DNA"/>
</dbReference>
<proteinExistence type="predicted"/>
<dbReference type="AlphaFoldDB" id="A0A918GQT9"/>
<dbReference type="SUPFAM" id="SSF69318">
    <property type="entry name" value="Integrin alpha N-terminal domain"/>
    <property type="match status" value="2"/>
</dbReference>
<sequence>MRQRLIALLLTLVSTLGLAVGTALPAQAIIGGALSAHLDGEVQIFTRDPDDGSFGYSCVGTLIDTRWVLTARHCLIDENDDELDEAGVYVMAGSRTLRAGTRHDIASIRRHPDQDAALLELTGAGRADQVVKYSTDVPPVNENVSFRGWGPTSTTPGAPTESRLLRVATARVSDNSTHIPEVGPGDTAMILSSVGLGLSALGDSGAGVYWQGTIHGIITGGDESTYSDALKTAPIAGWIESESGVAPASVPAADLRVLPLGDSITYGTGSSTSSSYRAALYDALKGSGHTVDFVGTQNSGSLADTDNEGHPGWVINQIAGITDTVLSSYRPNVVTLDIGTNDMNLPSEPETAPDRLGSLIDRILDRLPGITVVVATVGPASNTAVQARMDTYNEKLAEVVEDRRNAGGHVLVADMSALTTADLSDGLHPNDTGYGKMADVFHGEIRRAVLAGWVGAPQPPTGGTGCTVPGGWLPQGQVASGVGASASQIRFADVNGDGRDDYLVLDEEGAVRAWLNNGGDSGGTAGWIERGRIASGVGANPAEVEFADVNGDGRDDYLVVTDGGAVRAWLNNGGDSGDTPGWIERGQIASGVGSGQLPIVFADIDGDAKDDYLVLQEDGSVLAWLNNGGDTGGTAGWIERGRIASGVGAPSSQVEFADVNGDGRDDYLVVDDAGAVRAWLNNGGDSGDTPGWIERGQIASGVGVDGDHVRFADMNADDYRDDYLTVSDTGAVSAWLNNCGDPA</sequence>
<dbReference type="InterPro" id="IPR036514">
    <property type="entry name" value="SGNH_hydro_sf"/>
</dbReference>
<dbReference type="GO" id="GO:0004622">
    <property type="term" value="F:phosphatidylcholine lysophospholipase activity"/>
    <property type="evidence" value="ECO:0007669"/>
    <property type="project" value="TreeGrafter"/>
</dbReference>
<dbReference type="Gene3D" id="2.40.10.10">
    <property type="entry name" value="Trypsin-like serine proteases"/>
    <property type="match status" value="1"/>
</dbReference>
<dbReference type="SUPFAM" id="SSF52266">
    <property type="entry name" value="SGNH hydrolase"/>
    <property type="match status" value="1"/>
</dbReference>
<evidence type="ECO:0000313" key="5">
    <source>
        <dbReference type="Proteomes" id="UP000653493"/>
    </source>
</evidence>
<organism evidence="4 5">
    <name type="scientific">Streptomyces griseoviridis</name>
    <dbReference type="NCBI Taxonomy" id="45398"/>
    <lineage>
        <taxon>Bacteria</taxon>
        <taxon>Bacillati</taxon>
        <taxon>Actinomycetota</taxon>
        <taxon>Actinomycetes</taxon>
        <taxon>Kitasatosporales</taxon>
        <taxon>Streptomycetaceae</taxon>
        <taxon>Streptomyces</taxon>
    </lineage>
</organism>
<keyword evidence="5" id="KW-1185">Reference proteome</keyword>
<evidence type="ECO:0000313" key="4">
    <source>
        <dbReference type="EMBL" id="GGS53579.1"/>
    </source>
</evidence>
<dbReference type="Gene3D" id="3.40.50.1110">
    <property type="entry name" value="SGNH hydrolase"/>
    <property type="match status" value="1"/>
</dbReference>